<dbReference type="GeneID" id="93731470"/>
<dbReference type="EC" id="1.14.-.-" evidence="7"/>
<dbReference type="PANTHER" id="PTHR46696:SF1">
    <property type="entry name" value="CYTOCHROME P450 YJIB-RELATED"/>
    <property type="match status" value="1"/>
</dbReference>
<name>B5H1P7_STRCL</name>
<dbReference type="InterPro" id="IPR002397">
    <property type="entry name" value="Cyt_P450_B"/>
</dbReference>
<keyword evidence="6" id="KW-0503">Monooxygenase</keyword>
<keyword evidence="4 7" id="KW-0560">Oxidoreductase</keyword>
<dbReference type="GO" id="GO:0004497">
    <property type="term" value="F:monooxygenase activity"/>
    <property type="evidence" value="ECO:0007669"/>
    <property type="project" value="UniProtKB-KW"/>
</dbReference>
<dbReference type="InterPro" id="IPR036396">
    <property type="entry name" value="Cyt_P450_sf"/>
</dbReference>
<dbReference type="AlphaFoldDB" id="B5H1P7"/>
<dbReference type="CDD" id="cd11031">
    <property type="entry name" value="Cyp158A-like"/>
    <property type="match status" value="1"/>
</dbReference>
<dbReference type="InterPro" id="IPR001128">
    <property type="entry name" value="Cyt_P450"/>
</dbReference>
<dbReference type="GO" id="GO:0016705">
    <property type="term" value="F:oxidoreductase activity, acting on paired donors, with incorporation or reduction of molecular oxygen"/>
    <property type="evidence" value="ECO:0007669"/>
    <property type="project" value="InterPro"/>
</dbReference>
<dbReference type="GO" id="GO:0020037">
    <property type="term" value="F:heme binding"/>
    <property type="evidence" value="ECO:0007669"/>
    <property type="project" value="InterPro"/>
</dbReference>
<evidence type="ECO:0000313" key="7">
    <source>
        <dbReference type="EMBL" id="EFG07013.1"/>
    </source>
</evidence>
<dbReference type="Pfam" id="PF00067">
    <property type="entry name" value="p450"/>
    <property type="match status" value="1"/>
</dbReference>
<gene>
    <name evidence="7" type="ORF">SCLAV_1940</name>
</gene>
<dbReference type="EMBL" id="CM000913">
    <property type="protein sequence ID" value="EFG07013.1"/>
    <property type="molecule type" value="Genomic_DNA"/>
</dbReference>
<evidence type="ECO:0000313" key="8">
    <source>
        <dbReference type="Proteomes" id="UP000002357"/>
    </source>
</evidence>
<keyword evidence="8" id="KW-1185">Reference proteome</keyword>
<dbReference type="GO" id="GO:0005506">
    <property type="term" value="F:iron ion binding"/>
    <property type="evidence" value="ECO:0007669"/>
    <property type="project" value="InterPro"/>
</dbReference>
<evidence type="ECO:0000256" key="1">
    <source>
        <dbReference type="ARBA" id="ARBA00010617"/>
    </source>
</evidence>
<dbReference type="OrthoDB" id="3326012at2"/>
<dbReference type="RefSeq" id="WP_003958194.1">
    <property type="nucleotide sequence ID" value="NZ_CM000913.1"/>
</dbReference>
<evidence type="ECO:0000256" key="5">
    <source>
        <dbReference type="ARBA" id="ARBA00023004"/>
    </source>
</evidence>
<evidence type="ECO:0000256" key="4">
    <source>
        <dbReference type="ARBA" id="ARBA00023002"/>
    </source>
</evidence>
<evidence type="ECO:0000256" key="3">
    <source>
        <dbReference type="ARBA" id="ARBA00022723"/>
    </source>
</evidence>
<dbReference type="eggNOG" id="COG2124">
    <property type="taxonomic scope" value="Bacteria"/>
</dbReference>
<dbReference type="PRINTS" id="PR00359">
    <property type="entry name" value="BP450"/>
</dbReference>
<keyword evidence="5" id="KW-0408">Iron</keyword>
<organism evidence="7 8">
    <name type="scientific">Streptomyces clavuligerus</name>
    <dbReference type="NCBI Taxonomy" id="1901"/>
    <lineage>
        <taxon>Bacteria</taxon>
        <taxon>Bacillati</taxon>
        <taxon>Actinomycetota</taxon>
        <taxon>Actinomycetes</taxon>
        <taxon>Kitasatosporales</taxon>
        <taxon>Streptomycetaceae</taxon>
        <taxon>Streptomyces</taxon>
    </lineage>
</organism>
<reference evidence="7 8" key="1">
    <citation type="journal article" date="2010" name="Genome Biol. Evol.">
        <title>The sequence of a 1.8-mb bacterial linear plasmid reveals a rich evolutionary reservoir of secondary metabolic pathways.</title>
        <authorList>
            <person name="Medema M.H."/>
            <person name="Trefzer A."/>
            <person name="Kovalchuk A."/>
            <person name="van den Berg M."/>
            <person name="Mueller U."/>
            <person name="Heijne W."/>
            <person name="Wu L."/>
            <person name="Alam M.T."/>
            <person name="Ronning C.M."/>
            <person name="Nierman W.C."/>
            <person name="Bovenberg R.A.L."/>
            <person name="Breitling R."/>
            <person name="Takano E."/>
        </authorList>
    </citation>
    <scope>NUCLEOTIDE SEQUENCE [LARGE SCALE GENOMIC DNA]</scope>
    <source>
        <strain evidence="8">ATCC 27064 / DSM 738 / JCM 4710 / NBRC 13307 / NCIMB 12785 / NRRL 3585 / VKM Ac-602</strain>
    </source>
</reference>
<proteinExistence type="inferred from homology"/>
<protein>
    <submittedName>
        <fullName evidence="7">Cytochrome P450-like enzyme cypA</fullName>
        <ecNumber evidence="7">1.14.-.-</ecNumber>
    </submittedName>
</protein>
<dbReference type="PRINTS" id="PR00385">
    <property type="entry name" value="P450"/>
</dbReference>
<evidence type="ECO:0000256" key="2">
    <source>
        <dbReference type="ARBA" id="ARBA00022617"/>
    </source>
</evidence>
<dbReference type="Gene3D" id="1.10.630.10">
    <property type="entry name" value="Cytochrome P450"/>
    <property type="match status" value="1"/>
</dbReference>
<dbReference type="FunFam" id="1.10.630.10:FF:000018">
    <property type="entry name" value="Cytochrome P450 monooxygenase"/>
    <property type="match status" value="1"/>
</dbReference>
<keyword evidence="2" id="KW-0349">Heme</keyword>
<dbReference type="STRING" id="1901.BB341_18640"/>
<sequence length="395" mass="43077">MQQITVSDYPSAAFTGDPVPLPEEPVAQVRLPSGDTVWLVSGYDEVRIALAHPLLSRDVGKHGPRAGTGGAMGTSRWDVRTLQNDGAAHGELRRLAARPFTPRRVEGLRRRVQELTDGCLDAMEESGPPADLLGALAQPLPIAVIMELFAVPERDREDFVRWSDRIVTLFGITEQEVDDAHAAMRAYLDGLIAERRARPGDDLLSGWLTAQEGGDRLSDEEVNLLAQSVLIAGFETTVSAIGAGMWRLFQHPEQLAAVRADRGLLRGTVEEILRHQPMGLFFSMMVARGELELGGVTIRAGEAVMPLPHAANRDPARFADPHRFDIRRANTGHLGLGHGPHSCLGAALARIELEVAIGTLNRRFPGLRPVDTDLTALAWRGDRLVAGLAELRVTW</sequence>
<dbReference type="Proteomes" id="UP000002357">
    <property type="component" value="Chromosome"/>
</dbReference>
<dbReference type="KEGG" id="sclf:BB341_18640"/>
<dbReference type="SUPFAM" id="SSF48264">
    <property type="entry name" value="Cytochrome P450"/>
    <property type="match status" value="1"/>
</dbReference>
<accession>B5H1P7</accession>
<dbReference type="PANTHER" id="PTHR46696">
    <property type="entry name" value="P450, PUTATIVE (EUROFUNG)-RELATED"/>
    <property type="match status" value="1"/>
</dbReference>
<evidence type="ECO:0000256" key="6">
    <source>
        <dbReference type="ARBA" id="ARBA00023033"/>
    </source>
</evidence>
<comment type="similarity">
    <text evidence="1">Belongs to the cytochrome P450 family.</text>
</comment>
<keyword evidence="3" id="KW-0479">Metal-binding</keyword>